<dbReference type="InterPro" id="IPR014284">
    <property type="entry name" value="RNA_pol_sigma-70_dom"/>
</dbReference>
<dbReference type="Gene3D" id="1.10.10.10">
    <property type="entry name" value="Winged helix-like DNA-binding domain superfamily/Winged helix DNA-binding domain"/>
    <property type="match status" value="1"/>
</dbReference>
<dbReference type="PANTHER" id="PTHR43133:SF46">
    <property type="entry name" value="RNA POLYMERASE SIGMA-70 FACTOR ECF SUBFAMILY"/>
    <property type="match status" value="1"/>
</dbReference>
<organism evidence="7 8">
    <name type="scientific">Flavobacterium procerum</name>
    <dbReference type="NCBI Taxonomy" id="1455569"/>
    <lineage>
        <taxon>Bacteria</taxon>
        <taxon>Pseudomonadati</taxon>
        <taxon>Bacteroidota</taxon>
        <taxon>Flavobacteriia</taxon>
        <taxon>Flavobacteriales</taxon>
        <taxon>Flavobacteriaceae</taxon>
        <taxon>Flavobacterium</taxon>
    </lineage>
</organism>
<evidence type="ECO:0000313" key="7">
    <source>
        <dbReference type="EMBL" id="MFC0075748.1"/>
    </source>
</evidence>
<accession>A0ABV6BL90</accession>
<evidence type="ECO:0000256" key="1">
    <source>
        <dbReference type="ARBA" id="ARBA00010641"/>
    </source>
</evidence>
<evidence type="ECO:0000259" key="6">
    <source>
        <dbReference type="Pfam" id="PF08281"/>
    </source>
</evidence>
<evidence type="ECO:0000259" key="5">
    <source>
        <dbReference type="Pfam" id="PF04542"/>
    </source>
</evidence>
<proteinExistence type="inferred from homology"/>
<comment type="similarity">
    <text evidence="1">Belongs to the sigma-70 factor family. ECF subfamily.</text>
</comment>
<feature type="domain" description="RNA polymerase sigma-70 region 2" evidence="5">
    <location>
        <begin position="34"/>
        <end position="97"/>
    </location>
</feature>
<dbReference type="NCBIfam" id="TIGR02985">
    <property type="entry name" value="Sig70_bacteroi1"/>
    <property type="match status" value="1"/>
</dbReference>
<keyword evidence="8" id="KW-1185">Reference proteome</keyword>
<evidence type="ECO:0000256" key="3">
    <source>
        <dbReference type="ARBA" id="ARBA00023082"/>
    </source>
</evidence>
<keyword evidence="4" id="KW-0804">Transcription</keyword>
<name>A0ABV6BL90_9FLAO</name>
<protein>
    <submittedName>
        <fullName evidence="7">RNA polymerase sigma-70 factor</fullName>
    </submittedName>
</protein>
<dbReference type="InterPro" id="IPR013249">
    <property type="entry name" value="RNA_pol_sigma70_r4_t2"/>
</dbReference>
<sequence length="199" mass="23354">MFFTFKSALLFILEINIVLEELKKQNKTVYKTVFDHFYKGLVVYANNFLFDQQASEDVVQDVFIWLWENAETIEIKTSLKSYLFAMTRNRCLNYLKALKITDDLNLIDLNSMLVLDEDLDLITEEEKNILYHQILKIIDTFPESMQQVFKLKFIENYSYNQIADELGISVNTVKTQLQRSKNKISQSLVVILALLSIRS</sequence>
<keyword evidence="2" id="KW-0805">Transcription regulation</keyword>
<dbReference type="InterPro" id="IPR007627">
    <property type="entry name" value="RNA_pol_sigma70_r2"/>
</dbReference>
<dbReference type="EMBL" id="JBHLYW010000002">
    <property type="protein sequence ID" value="MFC0075748.1"/>
    <property type="molecule type" value="Genomic_DNA"/>
</dbReference>
<dbReference type="CDD" id="cd06171">
    <property type="entry name" value="Sigma70_r4"/>
    <property type="match status" value="1"/>
</dbReference>
<dbReference type="Pfam" id="PF08281">
    <property type="entry name" value="Sigma70_r4_2"/>
    <property type="match status" value="1"/>
</dbReference>
<dbReference type="Gene3D" id="1.10.1740.10">
    <property type="match status" value="1"/>
</dbReference>
<dbReference type="InterPro" id="IPR014327">
    <property type="entry name" value="RNA_pol_sigma70_bacteroid"/>
</dbReference>
<keyword evidence="3" id="KW-0731">Sigma factor</keyword>
<feature type="domain" description="RNA polymerase sigma factor 70 region 4 type 2" evidence="6">
    <location>
        <begin position="133"/>
        <end position="183"/>
    </location>
</feature>
<dbReference type="SUPFAM" id="SSF88659">
    <property type="entry name" value="Sigma3 and sigma4 domains of RNA polymerase sigma factors"/>
    <property type="match status" value="1"/>
</dbReference>
<evidence type="ECO:0000256" key="4">
    <source>
        <dbReference type="ARBA" id="ARBA00023163"/>
    </source>
</evidence>
<dbReference type="InterPro" id="IPR036388">
    <property type="entry name" value="WH-like_DNA-bd_sf"/>
</dbReference>
<dbReference type="NCBIfam" id="TIGR02937">
    <property type="entry name" value="sigma70-ECF"/>
    <property type="match status" value="1"/>
</dbReference>
<dbReference type="InterPro" id="IPR013325">
    <property type="entry name" value="RNA_pol_sigma_r2"/>
</dbReference>
<dbReference type="Proteomes" id="UP001589734">
    <property type="component" value="Unassembled WGS sequence"/>
</dbReference>
<reference evidence="7 8" key="1">
    <citation type="submission" date="2024-09" db="EMBL/GenBank/DDBJ databases">
        <authorList>
            <person name="Sun Q."/>
            <person name="Mori K."/>
        </authorList>
    </citation>
    <scope>NUCLEOTIDE SEQUENCE [LARGE SCALE GENOMIC DNA]</scope>
    <source>
        <strain evidence="7 8">CGMCC 1.12926</strain>
    </source>
</reference>
<dbReference type="PANTHER" id="PTHR43133">
    <property type="entry name" value="RNA POLYMERASE ECF-TYPE SIGMA FACTO"/>
    <property type="match status" value="1"/>
</dbReference>
<dbReference type="SUPFAM" id="SSF88946">
    <property type="entry name" value="Sigma2 domain of RNA polymerase sigma factors"/>
    <property type="match status" value="1"/>
</dbReference>
<dbReference type="RefSeq" id="WP_379685495.1">
    <property type="nucleotide sequence ID" value="NZ_JBHLYW010000002.1"/>
</dbReference>
<gene>
    <name evidence="7" type="ORF">ACFFLS_01740</name>
</gene>
<dbReference type="InterPro" id="IPR039425">
    <property type="entry name" value="RNA_pol_sigma-70-like"/>
</dbReference>
<evidence type="ECO:0000256" key="2">
    <source>
        <dbReference type="ARBA" id="ARBA00023015"/>
    </source>
</evidence>
<comment type="caution">
    <text evidence="7">The sequence shown here is derived from an EMBL/GenBank/DDBJ whole genome shotgun (WGS) entry which is preliminary data.</text>
</comment>
<evidence type="ECO:0000313" key="8">
    <source>
        <dbReference type="Proteomes" id="UP001589734"/>
    </source>
</evidence>
<dbReference type="InterPro" id="IPR013324">
    <property type="entry name" value="RNA_pol_sigma_r3/r4-like"/>
</dbReference>
<dbReference type="Pfam" id="PF04542">
    <property type="entry name" value="Sigma70_r2"/>
    <property type="match status" value="1"/>
</dbReference>